<evidence type="ECO:0000256" key="3">
    <source>
        <dbReference type="PIRSR" id="PIRSR001220-2"/>
    </source>
</evidence>
<dbReference type="Proteomes" id="UP000494329">
    <property type="component" value="Unassembled WGS sequence"/>
</dbReference>
<evidence type="ECO:0000256" key="2">
    <source>
        <dbReference type="PIRSR" id="PIRSR001220-1"/>
    </source>
</evidence>
<evidence type="ECO:0000256" key="5">
    <source>
        <dbReference type="PROSITE-ProRule" id="PRU10100"/>
    </source>
</evidence>
<dbReference type="Pfam" id="PF00710">
    <property type="entry name" value="Asparaginase"/>
    <property type="match status" value="1"/>
</dbReference>
<dbReference type="CDD" id="cd08963">
    <property type="entry name" value="L-asparaginase_I"/>
    <property type="match status" value="1"/>
</dbReference>
<protein>
    <submittedName>
        <fullName evidence="8">L-asparaginase 1</fullName>
        <ecNumber evidence="8">3.5.1.1</ecNumber>
    </submittedName>
</protein>
<comment type="similarity">
    <text evidence="1">Belongs to the asparaginase 1 family.</text>
</comment>
<dbReference type="PANTHER" id="PTHR11707:SF28">
    <property type="entry name" value="60 KDA LYSOPHOSPHOLIPASE"/>
    <property type="match status" value="1"/>
</dbReference>
<dbReference type="InterPro" id="IPR027474">
    <property type="entry name" value="L-asparaginase_N"/>
</dbReference>
<accession>A0A6J5E3K1</accession>
<dbReference type="PROSITE" id="PS00144">
    <property type="entry name" value="ASN_GLN_ASE_1"/>
    <property type="match status" value="1"/>
</dbReference>
<dbReference type="EC" id="3.5.1.1" evidence="8"/>
<dbReference type="PROSITE" id="PS51732">
    <property type="entry name" value="ASN_GLN_ASE_3"/>
    <property type="match status" value="1"/>
</dbReference>
<dbReference type="GO" id="GO:0006520">
    <property type="term" value="P:amino acid metabolic process"/>
    <property type="evidence" value="ECO:0007669"/>
    <property type="project" value="InterPro"/>
</dbReference>
<dbReference type="PROSITE" id="PS00917">
    <property type="entry name" value="ASN_GLN_ASE_2"/>
    <property type="match status" value="1"/>
</dbReference>
<dbReference type="EMBL" id="CADIKF010000024">
    <property type="protein sequence ID" value="CAB3760011.1"/>
    <property type="molecule type" value="Genomic_DNA"/>
</dbReference>
<evidence type="ECO:0000256" key="1">
    <source>
        <dbReference type="ARBA" id="ARBA00010518"/>
    </source>
</evidence>
<dbReference type="InterPro" id="IPR020827">
    <property type="entry name" value="Asparaginase/glutaminase_AS1"/>
</dbReference>
<dbReference type="InterPro" id="IPR040919">
    <property type="entry name" value="Asparaginase_C"/>
</dbReference>
<dbReference type="InterPro" id="IPR027475">
    <property type="entry name" value="Asparaginase/glutaminase_AS2"/>
</dbReference>
<dbReference type="Gene3D" id="3.40.50.40">
    <property type="match status" value="1"/>
</dbReference>
<proteinExistence type="inferred from homology"/>
<feature type="domain" description="Asparaginase/glutaminase C-terminal" evidence="7">
    <location>
        <begin position="236"/>
        <end position="346"/>
    </location>
</feature>
<dbReference type="PRINTS" id="PR00139">
    <property type="entry name" value="ASNGLNASE"/>
</dbReference>
<sequence>MSKVYVLYTGGTIGCTGSPLAPMPGPQFEALVQSMPGLENGTVAGYAGLQYTVAWFEQPLDSSNMTPSDWITIANALVAVYADYDGFVVLHGTDTMAFSAAAMSFLLPGLSKPVVFSGSQIPLEATVNDALPNLTGAIVLAGTTSIPESLLYFDSLLLRGNRSVKVNANQFAAFASPNFPPLGTVGTETTIQSQLVLPAPAWNVSLSNPANLSALSAQLATQAQVMPNFAIITMIFYPGITASLANAMINGSTPSTKGVVIEAFGEGNGPSDPAFLQVLSRANDAGIVLMANTQVLTGTVNIGAYATGLAGVGAISAYDMVPSASLAKLACVTALILPPASIKAAMQTNIAGEITLPSTANA</sequence>
<dbReference type="SUPFAM" id="SSF53774">
    <property type="entry name" value="Glutaminase/Asparaginase"/>
    <property type="match status" value="1"/>
</dbReference>
<dbReference type="AlphaFoldDB" id="A0A6J5E3K1"/>
<reference evidence="8 9" key="1">
    <citation type="submission" date="2020-04" db="EMBL/GenBank/DDBJ databases">
        <authorList>
            <person name="De Canck E."/>
        </authorList>
    </citation>
    <scope>NUCLEOTIDE SEQUENCE [LARGE SCALE GENOMIC DNA]</scope>
    <source>
        <strain evidence="8 9">LMG 29739</strain>
    </source>
</reference>
<dbReference type="PIRSF" id="PIRSF500176">
    <property type="entry name" value="L_ASNase"/>
    <property type="match status" value="1"/>
</dbReference>
<evidence type="ECO:0000256" key="4">
    <source>
        <dbReference type="PROSITE-ProRule" id="PRU10099"/>
    </source>
</evidence>
<dbReference type="PROSITE" id="PS51257">
    <property type="entry name" value="PROKAR_LIPOPROTEIN"/>
    <property type="match status" value="1"/>
</dbReference>
<feature type="active site" description="O-isoaspartyl threonine intermediate" evidence="2">
    <location>
        <position position="12"/>
    </location>
</feature>
<dbReference type="InterPro" id="IPR036152">
    <property type="entry name" value="Asp/glu_Ase-like_sf"/>
</dbReference>
<organism evidence="8 9">
    <name type="scientific">Paraburkholderia solisilvae</name>
    <dbReference type="NCBI Taxonomy" id="624376"/>
    <lineage>
        <taxon>Bacteria</taxon>
        <taxon>Pseudomonadati</taxon>
        <taxon>Pseudomonadota</taxon>
        <taxon>Betaproteobacteria</taxon>
        <taxon>Burkholderiales</taxon>
        <taxon>Burkholderiaceae</taxon>
        <taxon>Paraburkholderia</taxon>
    </lineage>
</organism>
<keyword evidence="8" id="KW-0378">Hydrolase</keyword>
<evidence type="ECO:0000313" key="8">
    <source>
        <dbReference type="EMBL" id="CAB3760011.1"/>
    </source>
</evidence>
<dbReference type="Pfam" id="PF17763">
    <property type="entry name" value="Asparaginase_C"/>
    <property type="match status" value="1"/>
</dbReference>
<dbReference type="SMART" id="SM00870">
    <property type="entry name" value="Asparaginase"/>
    <property type="match status" value="1"/>
</dbReference>
<evidence type="ECO:0000259" key="6">
    <source>
        <dbReference type="Pfam" id="PF00710"/>
    </source>
</evidence>
<dbReference type="RefSeq" id="WP_175111995.1">
    <property type="nucleotide sequence ID" value="NZ_CADIKF010000024.1"/>
</dbReference>
<gene>
    <name evidence="8" type="primary">ansA_2</name>
    <name evidence="8" type="ORF">LMG29739_03299</name>
</gene>
<feature type="domain" description="L-asparaginase N-terminal" evidence="6">
    <location>
        <begin position="3"/>
        <end position="194"/>
    </location>
</feature>
<dbReference type="Gene3D" id="3.40.50.1170">
    <property type="entry name" value="L-asparaginase, N-terminal domain"/>
    <property type="match status" value="1"/>
</dbReference>
<evidence type="ECO:0000313" key="9">
    <source>
        <dbReference type="Proteomes" id="UP000494329"/>
    </source>
</evidence>
<dbReference type="InterPro" id="IPR041725">
    <property type="entry name" value="L-asparaginase_I"/>
</dbReference>
<dbReference type="InterPro" id="IPR006034">
    <property type="entry name" value="Asparaginase/glutaminase-like"/>
</dbReference>
<feature type="binding site" evidence="3">
    <location>
        <begin position="93"/>
        <end position="94"/>
    </location>
    <ligand>
        <name>substrate</name>
    </ligand>
</feature>
<dbReference type="PIRSF" id="PIRSF001220">
    <property type="entry name" value="L-ASNase_gatD"/>
    <property type="match status" value="1"/>
</dbReference>
<feature type="active site" evidence="4">
    <location>
        <position position="12"/>
    </location>
</feature>
<dbReference type="PANTHER" id="PTHR11707">
    <property type="entry name" value="L-ASPARAGINASE"/>
    <property type="match status" value="1"/>
</dbReference>
<dbReference type="InterPro" id="IPR037152">
    <property type="entry name" value="L-asparaginase_N_sf"/>
</dbReference>
<evidence type="ECO:0000259" key="7">
    <source>
        <dbReference type="Pfam" id="PF17763"/>
    </source>
</evidence>
<dbReference type="GO" id="GO:0004067">
    <property type="term" value="F:asparaginase activity"/>
    <property type="evidence" value="ECO:0007669"/>
    <property type="project" value="UniProtKB-UniRule"/>
</dbReference>
<dbReference type="InterPro" id="IPR027473">
    <property type="entry name" value="L-asparaginase_C"/>
</dbReference>
<feature type="active site" evidence="5">
    <location>
        <position position="93"/>
    </location>
</feature>
<keyword evidence="9" id="KW-1185">Reference proteome</keyword>
<name>A0A6J5E3K1_9BURK</name>
<feature type="binding site" evidence="3">
    <location>
        <position position="62"/>
    </location>
    <ligand>
        <name>substrate</name>
    </ligand>
</feature>